<evidence type="ECO:0000256" key="1">
    <source>
        <dbReference type="SAM" id="MobiDB-lite"/>
    </source>
</evidence>
<dbReference type="OrthoDB" id="9994674at2"/>
<organism evidence="3 4">
    <name type="scientific">Cardiobacterium valvarum</name>
    <dbReference type="NCBI Taxonomy" id="194702"/>
    <lineage>
        <taxon>Bacteria</taxon>
        <taxon>Pseudomonadati</taxon>
        <taxon>Pseudomonadota</taxon>
        <taxon>Gammaproteobacteria</taxon>
        <taxon>Cardiobacteriales</taxon>
        <taxon>Cardiobacteriaceae</taxon>
        <taxon>Cardiobacterium</taxon>
    </lineage>
</organism>
<evidence type="ECO:0000313" key="3">
    <source>
        <dbReference type="EMBL" id="SUX18480.1"/>
    </source>
</evidence>
<dbReference type="AlphaFoldDB" id="A0A381DYX6"/>
<protein>
    <recommendedName>
        <fullName evidence="5">Lipoprotein</fullName>
    </recommendedName>
</protein>
<dbReference type="Proteomes" id="UP000254572">
    <property type="component" value="Unassembled WGS sequence"/>
</dbReference>
<sequence>MKNTCLLLTAFASLLTACDQPTTPKANNTPAVKIENTATTSDKPAAKAEDTAAASDKPAAQAENAAATGDKPAAKAENAAAASDKPAAKAESAAGDNKTDTAPPATPPTFKTAAEALPYLESLLPYDIADSSFRSVRLDNNTYTFTAVIKGVEDAAAFQAGHDMAALQTAYRKGSLPYLCTQEPLATLWAKKKIRNIHLDYQDEHGSPIMQNDIDAAACTDVEAPATPITPKPVSAAAG</sequence>
<evidence type="ECO:0000256" key="2">
    <source>
        <dbReference type="SAM" id="SignalP"/>
    </source>
</evidence>
<feature type="signal peptide" evidence="2">
    <location>
        <begin position="1"/>
        <end position="17"/>
    </location>
</feature>
<keyword evidence="2" id="KW-0732">Signal</keyword>
<gene>
    <name evidence="3" type="ORF">NCTC13294_00279</name>
</gene>
<feature type="chain" id="PRO_5016772355" description="Lipoprotein" evidence="2">
    <location>
        <begin position="18"/>
        <end position="239"/>
    </location>
</feature>
<evidence type="ECO:0008006" key="5">
    <source>
        <dbReference type="Google" id="ProtNLM"/>
    </source>
</evidence>
<proteinExistence type="predicted"/>
<dbReference type="EMBL" id="UFUW01000001">
    <property type="protein sequence ID" value="SUX18480.1"/>
    <property type="molecule type" value="Genomic_DNA"/>
</dbReference>
<dbReference type="RefSeq" id="WP_147293430.1">
    <property type="nucleotide sequence ID" value="NZ_JBHLZC010000001.1"/>
</dbReference>
<evidence type="ECO:0000313" key="4">
    <source>
        <dbReference type="Proteomes" id="UP000254572"/>
    </source>
</evidence>
<name>A0A381DYX6_9GAMM</name>
<accession>A0A381DYX6</accession>
<reference evidence="3 4" key="1">
    <citation type="submission" date="2018-06" db="EMBL/GenBank/DDBJ databases">
        <authorList>
            <consortium name="Pathogen Informatics"/>
            <person name="Doyle S."/>
        </authorList>
    </citation>
    <scope>NUCLEOTIDE SEQUENCE [LARGE SCALE GENOMIC DNA]</scope>
    <source>
        <strain evidence="3 4">NCTC13294</strain>
    </source>
</reference>
<dbReference type="PROSITE" id="PS51257">
    <property type="entry name" value="PROKAR_LIPOPROTEIN"/>
    <property type="match status" value="1"/>
</dbReference>
<keyword evidence="4" id="KW-1185">Reference proteome</keyword>
<feature type="region of interest" description="Disordered" evidence="1">
    <location>
        <begin position="19"/>
        <end position="110"/>
    </location>
</feature>
<feature type="compositionally biased region" description="Low complexity" evidence="1">
    <location>
        <begin position="65"/>
        <end position="110"/>
    </location>
</feature>
<feature type="compositionally biased region" description="Polar residues" evidence="1">
    <location>
        <begin position="19"/>
        <end position="41"/>
    </location>
</feature>